<evidence type="ECO:0008006" key="13">
    <source>
        <dbReference type="Google" id="ProtNLM"/>
    </source>
</evidence>
<evidence type="ECO:0000256" key="7">
    <source>
        <dbReference type="ARBA" id="ARBA00022824"/>
    </source>
</evidence>
<keyword evidence="9 10" id="KW-0472">Membrane</keyword>
<gene>
    <name evidence="11" type="ORF">MNOR_LOCUS24537</name>
</gene>
<accession>A0AAV2RGU6</accession>
<dbReference type="PANTHER" id="PTHR23072">
    <property type="entry name" value="PHOSPHATIDYLINOSITOL GLYCAN-RELATED"/>
    <property type="match status" value="1"/>
</dbReference>
<sequence>MAQRSKLITEQVCVIALVVVYLSGFISIKPPASKLTMRWKPPEWLAIGDSSAVVEKTVIIVIDALRSDHLATATNPSMPYLYNLLQEGGAKGYVVHTASPTVTLPRIKSLVTGSIPGFMDVIVNFGAQEMKEDNLIERWATQGKRMQFYGDETWLKLFPTPFTKYDPVTSFFVADYTEVDKNVTRHLSSVLESGDWDVLILHYLGLDHIGHLAGPQSPLILPKLIEMDTVIRDIHMGLLNQSSDFLMLICGDHGMSDAGGHGGSSLEEITTSALFISNKLPKNSIVGGETIKQVSLAGTLALLSGVDIPSGNIGAPVAGILAALDPVHRMAAHHKAAAQLLRAATVAKAPRT</sequence>
<dbReference type="AlphaFoldDB" id="A0AAV2RGU6"/>
<name>A0AAV2RGU6_MEGNR</name>
<keyword evidence="8 10" id="KW-1133">Transmembrane helix</keyword>
<reference evidence="11 12" key="1">
    <citation type="submission" date="2024-05" db="EMBL/GenBank/DDBJ databases">
        <authorList>
            <person name="Wallberg A."/>
        </authorList>
    </citation>
    <scope>NUCLEOTIDE SEQUENCE [LARGE SCALE GENOMIC DNA]</scope>
</reference>
<organism evidence="11 12">
    <name type="scientific">Meganyctiphanes norvegica</name>
    <name type="common">Northern krill</name>
    <name type="synonym">Thysanopoda norvegica</name>
    <dbReference type="NCBI Taxonomy" id="48144"/>
    <lineage>
        <taxon>Eukaryota</taxon>
        <taxon>Metazoa</taxon>
        <taxon>Ecdysozoa</taxon>
        <taxon>Arthropoda</taxon>
        <taxon>Crustacea</taxon>
        <taxon>Multicrustacea</taxon>
        <taxon>Malacostraca</taxon>
        <taxon>Eumalacostraca</taxon>
        <taxon>Eucarida</taxon>
        <taxon>Euphausiacea</taxon>
        <taxon>Euphausiidae</taxon>
        <taxon>Meganyctiphanes</taxon>
    </lineage>
</organism>
<dbReference type="InterPro" id="IPR002591">
    <property type="entry name" value="Phosphodiest/P_Trfase"/>
</dbReference>
<comment type="similarity">
    <text evidence="3">Belongs to the PIGG/PIGN/PIGO family. PIGG subfamily.</text>
</comment>
<dbReference type="InterPro" id="IPR017850">
    <property type="entry name" value="Alkaline_phosphatase_core_sf"/>
</dbReference>
<keyword evidence="12" id="KW-1185">Reference proteome</keyword>
<proteinExistence type="inferred from homology"/>
<keyword evidence="7" id="KW-0256">Endoplasmic reticulum</keyword>
<evidence type="ECO:0000256" key="4">
    <source>
        <dbReference type="ARBA" id="ARBA00022502"/>
    </source>
</evidence>
<evidence type="ECO:0000256" key="1">
    <source>
        <dbReference type="ARBA" id="ARBA00004477"/>
    </source>
</evidence>
<comment type="subcellular location">
    <subcellularLocation>
        <location evidence="1">Endoplasmic reticulum membrane</location>
        <topology evidence="1">Multi-pass membrane protein</topology>
    </subcellularLocation>
</comment>
<evidence type="ECO:0000256" key="2">
    <source>
        <dbReference type="ARBA" id="ARBA00004687"/>
    </source>
</evidence>
<dbReference type="Proteomes" id="UP001497623">
    <property type="component" value="Unassembled WGS sequence"/>
</dbReference>
<evidence type="ECO:0000256" key="9">
    <source>
        <dbReference type="ARBA" id="ARBA00023136"/>
    </source>
</evidence>
<evidence type="ECO:0000313" key="12">
    <source>
        <dbReference type="Proteomes" id="UP001497623"/>
    </source>
</evidence>
<comment type="caution">
    <text evidence="11">The sequence shown here is derived from an EMBL/GenBank/DDBJ whole genome shotgun (WGS) entry which is preliminary data.</text>
</comment>
<dbReference type="InterPro" id="IPR037674">
    <property type="entry name" value="PIG-G_N"/>
</dbReference>
<dbReference type="SUPFAM" id="SSF53649">
    <property type="entry name" value="Alkaline phosphatase-like"/>
    <property type="match status" value="1"/>
</dbReference>
<dbReference type="Gene3D" id="3.40.720.10">
    <property type="entry name" value="Alkaline Phosphatase, subunit A"/>
    <property type="match status" value="1"/>
</dbReference>
<dbReference type="PANTHER" id="PTHR23072:SF0">
    <property type="entry name" value="GPI ETHANOLAMINE PHOSPHATE TRANSFERASE 2"/>
    <property type="match status" value="1"/>
</dbReference>
<dbReference type="GO" id="GO:0006506">
    <property type="term" value="P:GPI anchor biosynthetic process"/>
    <property type="evidence" value="ECO:0007669"/>
    <property type="project" value="UniProtKB-KW"/>
</dbReference>
<dbReference type="CDD" id="cd16024">
    <property type="entry name" value="GPI_EPT_2"/>
    <property type="match status" value="1"/>
</dbReference>
<evidence type="ECO:0000256" key="5">
    <source>
        <dbReference type="ARBA" id="ARBA00022679"/>
    </source>
</evidence>
<keyword evidence="4" id="KW-0337">GPI-anchor biosynthesis</keyword>
<evidence type="ECO:0000256" key="8">
    <source>
        <dbReference type="ARBA" id="ARBA00022989"/>
    </source>
</evidence>
<evidence type="ECO:0000313" key="11">
    <source>
        <dbReference type="EMBL" id="CAL4124474.1"/>
    </source>
</evidence>
<feature type="non-terminal residue" evidence="11">
    <location>
        <position position="352"/>
    </location>
</feature>
<evidence type="ECO:0000256" key="10">
    <source>
        <dbReference type="SAM" id="Phobius"/>
    </source>
</evidence>
<keyword evidence="6 10" id="KW-0812">Transmembrane</keyword>
<dbReference type="InterPro" id="IPR039527">
    <property type="entry name" value="PIGG/GPI7"/>
</dbReference>
<dbReference type="Pfam" id="PF01663">
    <property type="entry name" value="Phosphodiest"/>
    <property type="match status" value="2"/>
</dbReference>
<keyword evidence="5" id="KW-0808">Transferase</keyword>
<evidence type="ECO:0000256" key="3">
    <source>
        <dbReference type="ARBA" id="ARBA00005315"/>
    </source>
</evidence>
<dbReference type="GO" id="GO:0051267">
    <property type="term" value="F:CP2 mannose-ethanolamine phosphotransferase activity"/>
    <property type="evidence" value="ECO:0007669"/>
    <property type="project" value="TreeGrafter"/>
</dbReference>
<comment type="pathway">
    <text evidence="2">Glycolipid biosynthesis; glycosylphosphatidylinositol-anchor biosynthesis.</text>
</comment>
<feature type="transmembrane region" description="Helical" evidence="10">
    <location>
        <begin position="12"/>
        <end position="28"/>
    </location>
</feature>
<protein>
    <recommendedName>
        <fullName evidence="13">GPI ethanolamine phosphate transferase 2</fullName>
    </recommendedName>
</protein>
<evidence type="ECO:0000256" key="6">
    <source>
        <dbReference type="ARBA" id="ARBA00022692"/>
    </source>
</evidence>
<dbReference type="EMBL" id="CAXKWB010022608">
    <property type="protein sequence ID" value="CAL4124474.1"/>
    <property type="molecule type" value="Genomic_DNA"/>
</dbReference>
<dbReference type="GO" id="GO:0005789">
    <property type="term" value="C:endoplasmic reticulum membrane"/>
    <property type="evidence" value="ECO:0007669"/>
    <property type="project" value="UniProtKB-SubCell"/>
</dbReference>